<evidence type="ECO:0000256" key="1">
    <source>
        <dbReference type="ARBA" id="ARBA00022729"/>
    </source>
</evidence>
<sequence>MKQILPTLVLTMYLIFFFVGFNSSESIQKTIDSKNVSYRLAEGWPLMSPTFKLGNPTGIGIDSNGDVIIFHRANRIWTEPMPKDLIDRNTVVKLDPKTGQIKEEWGSNLFVMPHGLEVDKDDNVWVTDVGLHQVMKFDKHGNLLLTLGEPGVNGSDALHFDMPTDVAVASDGSFYVSDGYGNSRVMMFSSEGDFLMEWGTEGEMEGEFITPHGVDLDNEGNVYVADRENNRIQKFNKEGGFLRSWKNPDAKQLYALAFDTFNQTLFAIDFDFTDQDQGWKIHGSDIMGFSSDLEPKIKFGRTGNYQGPVTRYHDIAVDPEGNIYVGDILGNKVQKFIKE</sequence>
<dbReference type="AlphaFoldDB" id="A0A4S3M136"/>
<dbReference type="Proteomes" id="UP000305939">
    <property type="component" value="Unassembled WGS sequence"/>
</dbReference>
<reference evidence="5 6" key="1">
    <citation type="submission" date="2019-04" db="EMBL/GenBank/DDBJ databases">
        <title>Draft genome sequence of Robertkochia marina CC-AMO-30D.</title>
        <authorList>
            <person name="Hameed A."/>
            <person name="Lin S.-Y."/>
            <person name="Shahina M."/>
            <person name="Lai W.-A."/>
            <person name="Young C.-C."/>
        </authorList>
    </citation>
    <scope>NUCLEOTIDE SEQUENCE [LARGE SCALE GENOMIC DNA]</scope>
    <source>
        <strain evidence="5 6">CC-AMO-30D</strain>
    </source>
</reference>
<gene>
    <name evidence="5" type="ORF">E7Z59_00190</name>
</gene>
<dbReference type="RefSeq" id="WP_136334273.1">
    <property type="nucleotide sequence ID" value="NZ_QXMP01000007.1"/>
</dbReference>
<evidence type="ECO:0000256" key="4">
    <source>
        <dbReference type="PROSITE-ProRule" id="PRU00504"/>
    </source>
</evidence>
<organism evidence="5 6">
    <name type="scientific">Robertkochia marina</name>
    <dbReference type="NCBI Taxonomy" id="1227945"/>
    <lineage>
        <taxon>Bacteria</taxon>
        <taxon>Pseudomonadati</taxon>
        <taxon>Bacteroidota</taxon>
        <taxon>Flavobacteriia</taxon>
        <taxon>Flavobacteriales</taxon>
        <taxon>Flavobacteriaceae</taxon>
        <taxon>Robertkochia</taxon>
    </lineage>
</organism>
<dbReference type="PROSITE" id="PS51125">
    <property type="entry name" value="NHL"/>
    <property type="match status" value="3"/>
</dbReference>
<evidence type="ECO:0000256" key="2">
    <source>
        <dbReference type="ARBA" id="ARBA00022737"/>
    </source>
</evidence>
<evidence type="ECO:0000313" key="5">
    <source>
        <dbReference type="EMBL" id="THD68784.1"/>
    </source>
</evidence>
<feature type="repeat" description="NHL" evidence="4">
    <location>
        <begin position="99"/>
        <end position="140"/>
    </location>
</feature>
<accession>A0A4S3M136</accession>
<evidence type="ECO:0000256" key="3">
    <source>
        <dbReference type="ARBA" id="ARBA00023180"/>
    </source>
</evidence>
<feature type="repeat" description="NHL" evidence="4">
    <location>
        <begin position="199"/>
        <end position="238"/>
    </location>
</feature>
<dbReference type="OrthoDB" id="9799230at2"/>
<dbReference type="SUPFAM" id="SSF101898">
    <property type="entry name" value="NHL repeat"/>
    <property type="match status" value="1"/>
</dbReference>
<keyword evidence="3" id="KW-0325">Glycoprotein</keyword>
<dbReference type="EMBL" id="SSMC01000001">
    <property type="protein sequence ID" value="THD68784.1"/>
    <property type="molecule type" value="Genomic_DNA"/>
</dbReference>
<keyword evidence="2" id="KW-0677">Repeat</keyword>
<keyword evidence="1" id="KW-0732">Signal</keyword>
<protein>
    <recommendedName>
        <fullName evidence="7">Peptidylamidoglycolate lyase</fullName>
    </recommendedName>
</protein>
<dbReference type="CDD" id="cd14958">
    <property type="entry name" value="NHL_PAL_like"/>
    <property type="match status" value="1"/>
</dbReference>
<dbReference type="PANTHER" id="PTHR10680">
    <property type="entry name" value="PEPTIDYL-GLYCINE ALPHA-AMIDATING MONOOXYGENASE"/>
    <property type="match status" value="1"/>
</dbReference>
<dbReference type="InterPro" id="IPR001258">
    <property type="entry name" value="NHL_repeat"/>
</dbReference>
<dbReference type="Pfam" id="PF01436">
    <property type="entry name" value="NHL"/>
    <property type="match status" value="3"/>
</dbReference>
<comment type="caution">
    <text evidence="5">The sequence shown here is derived from an EMBL/GenBank/DDBJ whole genome shotgun (WGS) entry which is preliminary data.</text>
</comment>
<feature type="repeat" description="NHL" evidence="4">
    <location>
        <begin position="147"/>
        <end position="191"/>
    </location>
</feature>
<evidence type="ECO:0008006" key="7">
    <source>
        <dbReference type="Google" id="ProtNLM"/>
    </source>
</evidence>
<name>A0A4S3M136_9FLAO</name>
<proteinExistence type="predicted"/>
<dbReference type="Gene3D" id="2.120.10.30">
    <property type="entry name" value="TolB, C-terminal domain"/>
    <property type="match status" value="1"/>
</dbReference>
<evidence type="ECO:0000313" key="6">
    <source>
        <dbReference type="Proteomes" id="UP000305939"/>
    </source>
</evidence>
<keyword evidence="6" id="KW-1185">Reference proteome</keyword>
<dbReference type="InterPro" id="IPR011042">
    <property type="entry name" value="6-blade_b-propeller_TolB-like"/>
</dbReference>
<dbReference type="PANTHER" id="PTHR10680:SF14">
    <property type="entry name" value="PEPTIDYL-GLYCINE ALPHA-AMIDATING MONOOXYGENASE"/>
    <property type="match status" value="1"/>
</dbReference>